<evidence type="ECO:0000313" key="3">
    <source>
        <dbReference type="EMBL" id="VDM26303.1"/>
    </source>
</evidence>
<dbReference type="InterPro" id="IPR002347">
    <property type="entry name" value="SDR_fam"/>
</dbReference>
<evidence type="ECO:0000313" key="5">
    <source>
        <dbReference type="WBParaSite" id="TCNE_0000151301-mRNA-1"/>
    </source>
</evidence>
<reference evidence="3 4" key="2">
    <citation type="submission" date="2018-11" db="EMBL/GenBank/DDBJ databases">
        <authorList>
            <consortium name="Pathogen Informatics"/>
        </authorList>
    </citation>
    <scope>NUCLEOTIDE SEQUENCE [LARGE SCALE GENOMIC DNA]</scope>
</reference>
<dbReference type="PANTHER" id="PTHR43157:SF31">
    <property type="entry name" value="PHOSPHATIDYLINOSITOL-GLYCAN BIOSYNTHESIS CLASS F PROTEIN"/>
    <property type="match status" value="1"/>
</dbReference>
<evidence type="ECO:0000256" key="1">
    <source>
        <dbReference type="ARBA" id="ARBA00023002"/>
    </source>
</evidence>
<dbReference type="InterPro" id="IPR036291">
    <property type="entry name" value="NAD(P)-bd_dom_sf"/>
</dbReference>
<dbReference type="CDD" id="cd05327">
    <property type="entry name" value="retinol-DH_like_SDR_c_like"/>
    <property type="match status" value="1"/>
</dbReference>
<sequence length="314" mass="35291">MRGECLYQFRKYIKGAQFNEVIDAHGKVAIVTGASSGIGKQVARGLNLRGAKVYMLCRNREKALRALEDLVESGCDRSRLLFAHVDLALFASIRAFVDTFIKDEAHLDILVNNAGVMALPSFQKTIDGYEMTFQCNYLGHFLLSELLMDSLRASGHGRIVNVSSLMHHSADSVAEDVVNNPYRYSRFQTYNRSKLANVMHVRALTAQWRELGENRITANACHPGAVHTNILQYTVFSRQPFRTLLKPIFAFFFKTDQDGAQTPLFLALSAHVDGVSGEYFSDCAKAEMSRLAKDDQQCKLLYEYSRKAVFQPAN</sequence>
<dbReference type="AlphaFoldDB" id="A0A183TZ44"/>
<dbReference type="SUPFAM" id="SSF51735">
    <property type="entry name" value="NAD(P)-binding Rossmann-fold domains"/>
    <property type="match status" value="1"/>
</dbReference>
<accession>A0A183TZ44</accession>
<dbReference type="WBParaSite" id="TCNE_0000151301-mRNA-1">
    <property type="protein sequence ID" value="TCNE_0000151301-mRNA-1"/>
    <property type="gene ID" value="TCNE_0000151301"/>
</dbReference>
<evidence type="ECO:0000256" key="2">
    <source>
        <dbReference type="RuleBase" id="RU000363"/>
    </source>
</evidence>
<reference evidence="5" key="1">
    <citation type="submission" date="2016-06" db="UniProtKB">
        <authorList>
            <consortium name="WormBaseParasite"/>
        </authorList>
    </citation>
    <scope>IDENTIFICATION</scope>
</reference>
<dbReference type="EMBL" id="UYWY01001167">
    <property type="protein sequence ID" value="VDM26303.1"/>
    <property type="molecule type" value="Genomic_DNA"/>
</dbReference>
<organism evidence="4 5">
    <name type="scientific">Toxocara canis</name>
    <name type="common">Canine roundworm</name>
    <dbReference type="NCBI Taxonomy" id="6265"/>
    <lineage>
        <taxon>Eukaryota</taxon>
        <taxon>Metazoa</taxon>
        <taxon>Ecdysozoa</taxon>
        <taxon>Nematoda</taxon>
        <taxon>Chromadorea</taxon>
        <taxon>Rhabditida</taxon>
        <taxon>Spirurina</taxon>
        <taxon>Ascaridomorpha</taxon>
        <taxon>Ascaridoidea</taxon>
        <taxon>Toxocaridae</taxon>
        <taxon>Toxocara</taxon>
    </lineage>
</organism>
<comment type="similarity">
    <text evidence="2">Belongs to the short-chain dehydrogenases/reductases (SDR) family.</text>
</comment>
<dbReference type="PRINTS" id="PR00080">
    <property type="entry name" value="SDRFAMILY"/>
</dbReference>
<dbReference type="GO" id="GO:0016491">
    <property type="term" value="F:oxidoreductase activity"/>
    <property type="evidence" value="ECO:0007669"/>
    <property type="project" value="UniProtKB-KW"/>
</dbReference>
<dbReference type="PANTHER" id="PTHR43157">
    <property type="entry name" value="PHOSPHATIDYLINOSITOL-GLYCAN BIOSYNTHESIS CLASS F PROTEIN-RELATED"/>
    <property type="match status" value="1"/>
</dbReference>
<keyword evidence="4" id="KW-1185">Reference proteome</keyword>
<dbReference type="Proteomes" id="UP000050794">
    <property type="component" value="Unassembled WGS sequence"/>
</dbReference>
<keyword evidence="1" id="KW-0560">Oxidoreductase</keyword>
<dbReference type="PRINTS" id="PR00081">
    <property type="entry name" value="GDHRDH"/>
</dbReference>
<dbReference type="Pfam" id="PF00106">
    <property type="entry name" value="adh_short"/>
    <property type="match status" value="1"/>
</dbReference>
<protein>
    <submittedName>
        <fullName evidence="5">Dehydrogenase</fullName>
    </submittedName>
</protein>
<proteinExistence type="inferred from homology"/>
<evidence type="ECO:0000313" key="4">
    <source>
        <dbReference type="Proteomes" id="UP000050794"/>
    </source>
</evidence>
<name>A0A183TZ44_TOXCA</name>
<gene>
    <name evidence="3" type="ORF">TCNE_LOCUS1515</name>
</gene>
<dbReference type="Gene3D" id="3.40.50.720">
    <property type="entry name" value="NAD(P)-binding Rossmann-like Domain"/>
    <property type="match status" value="1"/>
</dbReference>